<feature type="compositionally biased region" description="Basic and acidic residues" evidence="1">
    <location>
        <begin position="51"/>
        <end position="61"/>
    </location>
</feature>
<accession>A0A6J7J1R0</accession>
<evidence type="ECO:0000256" key="2">
    <source>
        <dbReference type="SAM" id="Phobius"/>
    </source>
</evidence>
<evidence type="ECO:0000256" key="1">
    <source>
        <dbReference type="SAM" id="MobiDB-lite"/>
    </source>
</evidence>
<proteinExistence type="predicted"/>
<organism evidence="3">
    <name type="scientific">freshwater metagenome</name>
    <dbReference type="NCBI Taxonomy" id="449393"/>
    <lineage>
        <taxon>unclassified sequences</taxon>
        <taxon>metagenomes</taxon>
        <taxon>ecological metagenomes</taxon>
    </lineage>
</organism>
<sequence>MVGGPLPGEAVMVTYTRAPDSSTKTISSDKIRTDAITVVHDPTISVILDHIEPRARTDKQPTPRGPVAPPAEPVEPRLEVSAPWIVAALACLIIALGAVGFSWGGTGSPATFTLNPPTPFQTLSAPLLP</sequence>
<keyword evidence="2" id="KW-0812">Transmembrane</keyword>
<dbReference type="EMBL" id="CAFBND010000024">
    <property type="protein sequence ID" value="CAB4937283.1"/>
    <property type="molecule type" value="Genomic_DNA"/>
</dbReference>
<keyword evidence="2" id="KW-0472">Membrane</keyword>
<protein>
    <submittedName>
        <fullName evidence="3">Unannotated protein</fullName>
    </submittedName>
</protein>
<dbReference type="EMBL" id="CAFBPU010000035">
    <property type="protein sequence ID" value="CAB5036211.1"/>
    <property type="molecule type" value="Genomic_DNA"/>
</dbReference>
<feature type="compositionally biased region" description="Pro residues" evidence="1">
    <location>
        <begin position="63"/>
        <end position="73"/>
    </location>
</feature>
<feature type="region of interest" description="Disordered" evidence="1">
    <location>
        <begin position="51"/>
        <end position="74"/>
    </location>
</feature>
<dbReference type="AlphaFoldDB" id="A0A6J7J1R0"/>
<reference evidence="3" key="1">
    <citation type="submission" date="2020-05" db="EMBL/GenBank/DDBJ databases">
        <authorList>
            <person name="Chiriac C."/>
            <person name="Salcher M."/>
            <person name="Ghai R."/>
            <person name="Kavagutti S V."/>
        </authorList>
    </citation>
    <scope>NUCLEOTIDE SEQUENCE</scope>
</reference>
<name>A0A6J7J1R0_9ZZZZ</name>
<keyword evidence="2" id="KW-1133">Transmembrane helix</keyword>
<gene>
    <name evidence="3" type="ORF">UFOPK3752_00812</name>
    <name evidence="4" type="ORF">UFOPK4150_01614</name>
</gene>
<evidence type="ECO:0000313" key="4">
    <source>
        <dbReference type="EMBL" id="CAB5036211.1"/>
    </source>
</evidence>
<evidence type="ECO:0000313" key="3">
    <source>
        <dbReference type="EMBL" id="CAB4937283.1"/>
    </source>
</evidence>
<feature type="transmembrane region" description="Helical" evidence="2">
    <location>
        <begin position="84"/>
        <end position="104"/>
    </location>
</feature>